<evidence type="ECO:0000313" key="1">
    <source>
        <dbReference type="EMBL" id="CAG9788096.1"/>
    </source>
</evidence>
<protein>
    <submittedName>
        <fullName evidence="1">Uncharacterized protein</fullName>
    </submittedName>
</protein>
<dbReference type="OrthoDB" id="382863at2759"/>
<reference evidence="1" key="2">
    <citation type="submission" date="2022-10" db="EMBL/GenBank/DDBJ databases">
        <authorList>
            <consortium name="ENA_rothamsted_submissions"/>
            <consortium name="culmorum"/>
            <person name="King R."/>
        </authorList>
    </citation>
    <scope>NUCLEOTIDE SEQUENCE</scope>
</reference>
<keyword evidence="2" id="KW-1185">Reference proteome</keyword>
<dbReference type="Proteomes" id="UP001153714">
    <property type="component" value="Chromosome 19"/>
</dbReference>
<dbReference type="InterPro" id="IPR038884">
    <property type="entry name" value="CFAP61"/>
</dbReference>
<name>A0A9N9WBM3_9NEOP</name>
<dbReference type="PANTHER" id="PTHR21178">
    <property type="entry name" value="CILIA- AND FLAGELLA-ASSOCIATED PROTEIN 61"/>
    <property type="match status" value="1"/>
</dbReference>
<dbReference type="PANTHER" id="PTHR21178:SF8">
    <property type="entry name" value="CILIA- AND FLAGELLA-ASSOCIATED PROTEIN 61"/>
    <property type="match status" value="1"/>
</dbReference>
<dbReference type="AlphaFoldDB" id="A0A9N9WBM3"/>
<reference evidence="1" key="1">
    <citation type="submission" date="2021-12" db="EMBL/GenBank/DDBJ databases">
        <authorList>
            <person name="King R."/>
        </authorList>
    </citation>
    <scope>NUCLEOTIDE SEQUENCE</scope>
</reference>
<sequence length="411" mass="46823">MNRLFHIDSPPEIVMREMLEDPSYLNMFDEDEEELEFDIINIDIDLLKVPKILTYDAMGKGLADSIMKMLDDTVKNKEATDDKHAKKDKRALATTLQDKQAIKNIPSDLKRYSGTSNAFLLELFAMHQDYDERYGFDILEAAFEMYSDRDYCILCLPSSHPPFPLLEHFTLVTPFCTRLRFINETLYVAHVNSVRGEISVRPGEASDMVYLNDILEHAPRAVSLLDLFSSSLNSQRLDSFILLSQTQPVGMVILGPLEAGFAIRTQYKLESEPKEPRTDGTHYTVRIVDDGSTTHEHSAGDGQQQHSCGRRKYNRPCICRNLVDGVGNGILRHARKYLTFTNITLVSEHGLPTVGECLKAAKTCVPQVGRYTDKYLRSVPFYYYVDFMTALMIGIDRRLCHICLDSLLLKK</sequence>
<evidence type="ECO:0000313" key="2">
    <source>
        <dbReference type="Proteomes" id="UP001153714"/>
    </source>
</evidence>
<dbReference type="EMBL" id="OU893350">
    <property type="protein sequence ID" value="CAG9788096.1"/>
    <property type="molecule type" value="Genomic_DNA"/>
</dbReference>
<gene>
    <name evidence="1" type="ORF">DIATSA_LOCUS5932</name>
</gene>
<proteinExistence type="predicted"/>
<organism evidence="1 2">
    <name type="scientific">Diatraea saccharalis</name>
    <name type="common">sugarcane borer</name>
    <dbReference type="NCBI Taxonomy" id="40085"/>
    <lineage>
        <taxon>Eukaryota</taxon>
        <taxon>Metazoa</taxon>
        <taxon>Ecdysozoa</taxon>
        <taxon>Arthropoda</taxon>
        <taxon>Hexapoda</taxon>
        <taxon>Insecta</taxon>
        <taxon>Pterygota</taxon>
        <taxon>Neoptera</taxon>
        <taxon>Endopterygota</taxon>
        <taxon>Lepidoptera</taxon>
        <taxon>Glossata</taxon>
        <taxon>Ditrysia</taxon>
        <taxon>Pyraloidea</taxon>
        <taxon>Crambidae</taxon>
        <taxon>Crambinae</taxon>
        <taxon>Diatraea</taxon>
    </lineage>
</organism>
<accession>A0A9N9WBM3</accession>